<dbReference type="CDD" id="cd06171">
    <property type="entry name" value="Sigma70_r4"/>
    <property type="match status" value="1"/>
</dbReference>
<comment type="caution">
    <text evidence="7">The sequence shown here is derived from an EMBL/GenBank/DDBJ whole genome shotgun (WGS) entry which is preliminary data.</text>
</comment>
<keyword evidence="2" id="KW-0805">Transcription regulation</keyword>
<evidence type="ECO:0000259" key="6">
    <source>
        <dbReference type="Pfam" id="PF08281"/>
    </source>
</evidence>
<evidence type="ECO:0000256" key="4">
    <source>
        <dbReference type="ARBA" id="ARBA00023163"/>
    </source>
</evidence>
<dbReference type="Gene3D" id="1.10.1740.10">
    <property type="match status" value="1"/>
</dbReference>
<sequence length="203" mass="22925">MSKELSIVSLQSDLRTAPSGPEPALVARARAGDREAFAVLYRDHYRLVHRYLLFRTRDRHLAEDLAQEVFTRALRGIGGYTWQGRQFAAWLITIARNLYLDEMGRGRTRRETLVPELWDPARPAFGTESPVLREMEAIEACETLQRALRTLNGPQRHCLELRYLGGLSSEETAVEMGRTVGAVRALTHRAMRQLRGTVGAVPA</sequence>
<dbReference type="OrthoDB" id="5244107at2"/>
<dbReference type="InterPro" id="IPR007627">
    <property type="entry name" value="RNA_pol_sigma70_r2"/>
</dbReference>
<dbReference type="Pfam" id="PF08281">
    <property type="entry name" value="Sigma70_r4_2"/>
    <property type="match status" value="1"/>
</dbReference>
<dbReference type="PANTHER" id="PTHR43133:SF57">
    <property type="entry name" value="RNA POLYMERASE SIGMA-70 FACTOR"/>
    <property type="match status" value="1"/>
</dbReference>
<evidence type="ECO:0000256" key="1">
    <source>
        <dbReference type="ARBA" id="ARBA00010641"/>
    </source>
</evidence>
<feature type="domain" description="RNA polymerase sigma factor 70 region 4 type 2" evidence="6">
    <location>
        <begin position="143"/>
        <end position="194"/>
    </location>
</feature>
<dbReference type="SUPFAM" id="SSF88659">
    <property type="entry name" value="Sigma3 and sigma4 domains of RNA polymerase sigma factors"/>
    <property type="match status" value="1"/>
</dbReference>
<feature type="domain" description="RNA polymerase sigma-70 region 2" evidence="5">
    <location>
        <begin position="40"/>
        <end position="105"/>
    </location>
</feature>
<dbReference type="Proteomes" id="UP000034196">
    <property type="component" value="Unassembled WGS sequence"/>
</dbReference>
<keyword evidence="4" id="KW-0804">Transcription</keyword>
<evidence type="ECO:0000313" key="7">
    <source>
        <dbReference type="EMBL" id="OIJ62725.1"/>
    </source>
</evidence>
<dbReference type="EMBL" id="LAVA02000143">
    <property type="protein sequence ID" value="OIJ62725.1"/>
    <property type="molecule type" value="Genomic_DNA"/>
</dbReference>
<evidence type="ECO:0000313" key="8">
    <source>
        <dbReference type="Proteomes" id="UP000034196"/>
    </source>
</evidence>
<evidence type="ECO:0008006" key="9">
    <source>
        <dbReference type="Google" id="ProtNLM"/>
    </source>
</evidence>
<dbReference type="InterPro" id="IPR013324">
    <property type="entry name" value="RNA_pol_sigma_r3/r4-like"/>
</dbReference>
<dbReference type="PANTHER" id="PTHR43133">
    <property type="entry name" value="RNA POLYMERASE ECF-TYPE SIGMA FACTO"/>
    <property type="match status" value="1"/>
</dbReference>
<keyword evidence="8" id="KW-1185">Reference proteome</keyword>
<dbReference type="GO" id="GO:0016987">
    <property type="term" value="F:sigma factor activity"/>
    <property type="evidence" value="ECO:0007669"/>
    <property type="project" value="UniProtKB-KW"/>
</dbReference>
<keyword evidence="3" id="KW-0731">Sigma factor</keyword>
<dbReference type="InterPro" id="IPR014284">
    <property type="entry name" value="RNA_pol_sigma-70_dom"/>
</dbReference>
<comment type="similarity">
    <text evidence="1">Belongs to the sigma-70 factor family. ECF subfamily.</text>
</comment>
<gene>
    <name evidence="7" type="ORF">WN71_037905</name>
</gene>
<dbReference type="InterPro" id="IPR036388">
    <property type="entry name" value="WH-like_DNA-bd_sf"/>
</dbReference>
<dbReference type="InterPro" id="IPR013325">
    <property type="entry name" value="RNA_pol_sigma_r2"/>
</dbReference>
<dbReference type="InterPro" id="IPR013249">
    <property type="entry name" value="RNA_pol_sigma70_r4_t2"/>
</dbReference>
<dbReference type="GO" id="GO:0003677">
    <property type="term" value="F:DNA binding"/>
    <property type="evidence" value="ECO:0007669"/>
    <property type="project" value="InterPro"/>
</dbReference>
<evidence type="ECO:0000256" key="3">
    <source>
        <dbReference type="ARBA" id="ARBA00023082"/>
    </source>
</evidence>
<protein>
    <recommendedName>
        <fullName evidence="9">RNA polymerase subunit sigma-70</fullName>
    </recommendedName>
</protein>
<dbReference type="InterPro" id="IPR039425">
    <property type="entry name" value="RNA_pol_sigma-70-like"/>
</dbReference>
<dbReference type="AlphaFoldDB" id="A0A1J4NN69"/>
<dbReference type="NCBIfam" id="TIGR02937">
    <property type="entry name" value="sigma70-ECF"/>
    <property type="match status" value="1"/>
</dbReference>
<dbReference type="Pfam" id="PF04542">
    <property type="entry name" value="Sigma70_r2"/>
    <property type="match status" value="1"/>
</dbReference>
<proteinExistence type="inferred from homology"/>
<evidence type="ECO:0000259" key="5">
    <source>
        <dbReference type="Pfam" id="PF04542"/>
    </source>
</evidence>
<dbReference type="GO" id="GO:0006352">
    <property type="term" value="P:DNA-templated transcription initiation"/>
    <property type="evidence" value="ECO:0007669"/>
    <property type="project" value="InterPro"/>
</dbReference>
<organism evidence="7 8">
    <name type="scientific">Streptomyces mangrovisoli</name>
    <dbReference type="NCBI Taxonomy" id="1428628"/>
    <lineage>
        <taxon>Bacteria</taxon>
        <taxon>Bacillati</taxon>
        <taxon>Actinomycetota</taxon>
        <taxon>Actinomycetes</taxon>
        <taxon>Kitasatosporales</taxon>
        <taxon>Streptomycetaceae</taxon>
        <taxon>Streptomyces</taxon>
    </lineage>
</organism>
<reference evidence="7" key="1">
    <citation type="submission" date="2016-10" db="EMBL/GenBank/DDBJ databases">
        <title>Genome sequence of Streptomyces mangrovisoli MUSC 149.</title>
        <authorList>
            <person name="Lee L.-H."/>
            <person name="Ser H.-L."/>
        </authorList>
    </citation>
    <scope>NUCLEOTIDE SEQUENCE [LARGE SCALE GENOMIC DNA]</scope>
    <source>
        <strain evidence="7">MUSC 149</strain>
    </source>
</reference>
<dbReference type="SUPFAM" id="SSF88946">
    <property type="entry name" value="Sigma2 domain of RNA polymerase sigma factors"/>
    <property type="match status" value="1"/>
</dbReference>
<evidence type="ECO:0000256" key="2">
    <source>
        <dbReference type="ARBA" id="ARBA00023015"/>
    </source>
</evidence>
<dbReference type="Gene3D" id="1.10.10.10">
    <property type="entry name" value="Winged helix-like DNA-binding domain superfamily/Winged helix DNA-binding domain"/>
    <property type="match status" value="1"/>
</dbReference>
<accession>A0A1J4NN69</accession>
<dbReference type="STRING" id="1428628.WN71_037905"/>
<name>A0A1J4NN69_9ACTN</name>